<feature type="region of interest" description="Disordered" evidence="2">
    <location>
        <begin position="288"/>
        <end position="443"/>
    </location>
</feature>
<feature type="compositionally biased region" description="Basic and acidic residues" evidence="2">
    <location>
        <begin position="149"/>
        <end position="161"/>
    </location>
</feature>
<proteinExistence type="predicted"/>
<gene>
    <name evidence="4" type="ORF">VN97_g6698</name>
</gene>
<name>A0AAI9X7H5_PENTH</name>
<comment type="caution">
    <text evidence="4">The sequence shown here is derived from an EMBL/GenBank/DDBJ whole genome shotgun (WGS) entry which is preliminary data.</text>
</comment>
<feature type="region of interest" description="Disordered" evidence="2">
    <location>
        <begin position="136"/>
        <end position="172"/>
    </location>
</feature>
<dbReference type="GO" id="GO:0003723">
    <property type="term" value="F:RNA binding"/>
    <property type="evidence" value="ECO:0007669"/>
    <property type="project" value="UniProtKB-KW"/>
</dbReference>
<dbReference type="Pfam" id="PF05183">
    <property type="entry name" value="RdRP"/>
    <property type="match status" value="1"/>
</dbReference>
<dbReference type="InterPro" id="IPR007855">
    <property type="entry name" value="RDRP"/>
</dbReference>
<feature type="compositionally biased region" description="Basic and acidic residues" evidence="2">
    <location>
        <begin position="431"/>
        <end position="443"/>
    </location>
</feature>
<protein>
    <recommendedName>
        <fullName evidence="3">RDRP core domain-containing protein</fullName>
    </recommendedName>
</protein>
<evidence type="ECO:0000256" key="2">
    <source>
        <dbReference type="SAM" id="MobiDB-lite"/>
    </source>
</evidence>
<feature type="compositionally biased region" description="Low complexity" evidence="2">
    <location>
        <begin position="368"/>
        <end position="388"/>
    </location>
</feature>
<dbReference type="PANTHER" id="PTHR23079">
    <property type="entry name" value="RNA-DEPENDENT RNA POLYMERASE"/>
    <property type="match status" value="1"/>
</dbReference>
<evidence type="ECO:0000259" key="3">
    <source>
        <dbReference type="Pfam" id="PF05183"/>
    </source>
</evidence>
<sequence length="1502" mass="168593">MHLRFVYTPSTIPSHETNKEPSHAVASCVFILHSTLQQNDINFFSPGLNGMLNMDHPVTPQHQKEDFRTFITRVNVKFGLEIPLPGIESPSTRERNTSLPSQIYKHIRPLFFNNKVDKRSLIGNLEEWVHGNLPLAGQGHAQNPNYRTNADRRASQRHQSEEPAPPLSLTGPEKDMCMKQLLALMEDEEYLLANGRVVNTKKRLAANSFGGVQGLSPKKQRFDDDDEDENFHTAPNSPVKGSVLAQSPLGKNGGGGLQFPETVHAAFQGSSRGVSGTVNLPVNSHRATARGPVGIASPAKIPVHPSSGRNDGPIQSPGHNKENFHSPAKYSATFRPPVKAQPVQGPGDHQSLPRKVVTKSQPKPERNVPTPTKKSTSTSSPAKTSVAAQSPARDPGSVRSPSKTPKSAKSPSQSPLKQMDLRSFGFGNSFNREDSPTENDVEFKKPTLFEKLSAASDESKRNDVTLSDSTDFSTTITSSVFMSRDVSMGQSFDTVTTDMTELMDTQSTYADSVVGYMASDEMQRSVDAAAISMMVNGDPVETEYSIKQEVVDELLSYGPFLAEESFSANIPLRFRYELERIGRAWGIPFKQILAGDRITFNTQDDFWSWVGRLGRRYDRPLPERSPRRAWDAAIGDFKSDKHSEVVVLSGGLDWCDESEPGIFKLRLNPLKPERTCRFHRRFGSDRFLTLTVPAPDRPPAHQKQPSYPSVLRESIASWLTRNDHYCLGRTWRAFYVEEVKTKRKAKGEPRFRVELFAIDGDDFDHVYQGPPVVAPPRQQSDNYTPMSVDALLEWHMPKTANANQSNCKLFQRISLGLSKTFATVKLKPTQVLRLRDDPTRAVMNDGCALISRTLANQICDQLGITTATPSCFQGRIAGAKGLWMVDCHQSSITTINDDDIWIQVSDSQLKIHPHPQEWVDPVDDEKLTFEVVNWARPLHPVDLNIQLLAILEYGGNVKEYIAKLTRDGVQRLYDDFLEVLRSNNPVVCRALLQKLRPSGEDGTGKARRLEQWVTNDAESIIRFSEAGFAPRDFFPLRMNIRKYLTWLLERHVEELKIQVPLSTYAYCIADPYGVLGPDEVHFGFSNNWRDPQGQFEDNLLDGVDVLVGRLPAHFPSDIQRRRAVWKTELRHFKDVIVFPTTGTFPLAGMLSGGDYDGDTPWICWDQVIVERFHNSPMPSHEYPAEHYGLTKHSVPVASLESTEDFLESVFDFNLNLSNLGRCTVEHEKLAYDESVDSPKAKELACLLGHLVDGRKGGVHLSEQAWKEYRKTISPKQRTLPAYRNPERKFKPSNIVDYLKFNVAQSELRRILSGLNEAFPENDIQNQLDDDLIRPWSEADEASKSNSEHSQELKDALGEVKRSIDELYRQWNQGHSASIGDKFSAISRQAAESAAALAPPNAGNHPLIHTWQNSRNEWQRLVASYAYRRCPNSRFILHAFGEILCEIKASVSPSRLITNDVVACYRVNQKMVAHLTANELPGNEIDDVDEYEDGEVIEAMLSS</sequence>
<accession>A0AAI9X7H5</accession>
<dbReference type="GO" id="GO:0003968">
    <property type="term" value="F:RNA-directed RNA polymerase activity"/>
    <property type="evidence" value="ECO:0007669"/>
    <property type="project" value="UniProtKB-KW"/>
</dbReference>
<dbReference type="GO" id="GO:0031380">
    <property type="term" value="C:nuclear RNA-directed RNA polymerase complex"/>
    <property type="evidence" value="ECO:0007669"/>
    <property type="project" value="TreeGrafter"/>
</dbReference>
<dbReference type="GO" id="GO:0030422">
    <property type="term" value="P:siRNA processing"/>
    <property type="evidence" value="ECO:0007669"/>
    <property type="project" value="TreeGrafter"/>
</dbReference>
<evidence type="ECO:0000256" key="1">
    <source>
        <dbReference type="SAM" id="Coils"/>
    </source>
</evidence>
<keyword evidence="1" id="KW-0175">Coiled coil</keyword>
<feature type="compositionally biased region" description="Low complexity" evidence="2">
    <location>
        <begin position="400"/>
        <end position="417"/>
    </location>
</feature>
<dbReference type="InterPro" id="IPR057596">
    <property type="entry name" value="RDRP_core"/>
</dbReference>
<organism evidence="4 5">
    <name type="scientific">Penicillium thymicola</name>
    <dbReference type="NCBI Taxonomy" id="293382"/>
    <lineage>
        <taxon>Eukaryota</taxon>
        <taxon>Fungi</taxon>
        <taxon>Dikarya</taxon>
        <taxon>Ascomycota</taxon>
        <taxon>Pezizomycotina</taxon>
        <taxon>Eurotiomycetes</taxon>
        <taxon>Eurotiomycetidae</taxon>
        <taxon>Eurotiales</taxon>
        <taxon>Aspergillaceae</taxon>
        <taxon>Penicillium</taxon>
    </lineage>
</organism>
<feature type="coiled-coil region" evidence="1">
    <location>
        <begin position="1338"/>
        <end position="1369"/>
    </location>
</feature>
<reference evidence="4" key="1">
    <citation type="submission" date="2015-06" db="EMBL/GenBank/DDBJ databases">
        <authorList>
            <person name="Nguyen H."/>
        </authorList>
    </citation>
    <scope>NUCLEOTIDE SEQUENCE</scope>
    <source>
        <strain evidence="4">DAOM 180753</strain>
    </source>
</reference>
<feature type="region of interest" description="Disordered" evidence="2">
    <location>
        <begin position="210"/>
        <end position="257"/>
    </location>
</feature>
<evidence type="ECO:0000313" key="5">
    <source>
        <dbReference type="Proteomes" id="UP001227192"/>
    </source>
</evidence>
<dbReference type="PANTHER" id="PTHR23079:SF14">
    <property type="entry name" value="RNA-DEPENDENT RNA POLYMERASE"/>
    <property type="match status" value="1"/>
</dbReference>
<feature type="domain" description="RDRP core" evidence="3">
    <location>
        <begin position="663"/>
        <end position="1302"/>
    </location>
</feature>
<dbReference type="Proteomes" id="UP001227192">
    <property type="component" value="Unassembled WGS sequence"/>
</dbReference>
<keyword evidence="5" id="KW-1185">Reference proteome</keyword>
<reference evidence="4" key="2">
    <citation type="journal article" date="2016" name="Fungal Biol.">
        <title>Ochratoxin A production by Penicillium thymicola.</title>
        <authorList>
            <person name="Nguyen H.D.T."/>
            <person name="McMullin D.R."/>
            <person name="Ponomareva E."/>
            <person name="Riley R."/>
            <person name="Pomraning K.R."/>
            <person name="Baker S.E."/>
            <person name="Seifert K.A."/>
        </authorList>
    </citation>
    <scope>NUCLEOTIDE SEQUENCE</scope>
    <source>
        <strain evidence="4">DAOM 180753</strain>
    </source>
</reference>
<evidence type="ECO:0000313" key="4">
    <source>
        <dbReference type="EMBL" id="KAJ9486627.1"/>
    </source>
</evidence>
<dbReference type="EMBL" id="LACB01000199">
    <property type="protein sequence ID" value="KAJ9486627.1"/>
    <property type="molecule type" value="Genomic_DNA"/>
</dbReference>